<name>A0A1L8EIA1_HAEIR</name>
<accession>A0A1L8EIA1</accession>
<keyword evidence="2" id="KW-1133">Transmembrane helix</keyword>
<feature type="compositionally biased region" description="Low complexity" evidence="1">
    <location>
        <begin position="235"/>
        <end position="253"/>
    </location>
</feature>
<evidence type="ECO:0000256" key="2">
    <source>
        <dbReference type="SAM" id="Phobius"/>
    </source>
</evidence>
<proteinExistence type="predicted"/>
<keyword evidence="2" id="KW-0472">Membrane</keyword>
<reference evidence="3" key="1">
    <citation type="submission" date="2017-01" db="EMBL/GenBank/DDBJ databases">
        <title>An insight into the sialome and mialome of the horn fly, Haematobia irritans.</title>
        <authorList>
            <person name="Breijo M."/>
            <person name="Boiani M."/>
            <person name="Ures X."/>
            <person name="Rocha S."/>
            <person name="Sequeira M."/>
            <person name="Ribeiro J.M."/>
        </authorList>
    </citation>
    <scope>NUCLEOTIDE SEQUENCE</scope>
</reference>
<protein>
    <submittedName>
        <fullName evidence="3">Uncharacterized protein</fullName>
    </submittedName>
</protein>
<sequence>MSKSGVNSGFAKCFVLFMAIIILIQGCVYLGLSIWGITLKECSKETTNIEQKPFKFATDLIYFLNEDCGDPAVTISGIEQSSVIFVNWGDSDNVTNREYIFMIVYAVISGLWIITSLLVLTTICGPVTNMVRGLCFWPWFLVIIAGSILDAVATGYHIHDIVHTTTLDKTFDYLGLSTSADAMNILRNFDVYFVTPSIVLTCISCRIVLIWLLNIFGSSFCLSLSSALAKRNTSTKSSVTSANTTSTAPVATPQEEQPNREDQMMAIASEIESQQRPASPPPRESQLIRPKPLIIQNPSTTSIQRQSSIMTPQSSRPYDLQSPTAPITTPTVYTPTNEQVTYRNTETHPDRLNYPQQQQQQQPKTPLYPPTPSRSPSYHEELSPISPLNSRYNDGFSPLPQQNQRISEELRGQLPWSYTSIPPPTPKKPQMPVYPEIPEPDYGH</sequence>
<evidence type="ECO:0000256" key="1">
    <source>
        <dbReference type="SAM" id="MobiDB-lite"/>
    </source>
</evidence>
<dbReference type="EMBL" id="GFDG01000347">
    <property type="protein sequence ID" value="JAV18452.1"/>
    <property type="molecule type" value="Transcribed_RNA"/>
</dbReference>
<feature type="compositionally biased region" description="Low complexity" evidence="1">
    <location>
        <begin position="354"/>
        <end position="365"/>
    </location>
</feature>
<evidence type="ECO:0000313" key="3">
    <source>
        <dbReference type="EMBL" id="JAV18452.1"/>
    </source>
</evidence>
<feature type="transmembrane region" description="Helical" evidence="2">
    <location>
        <begin position="136"/>
        <end position="158"/>
    </location>
</feature>
<feature type="transmembrane region" description="Helical" evidence="2">
    <location>
        <begin position="191"/>
        <end position="213"/>
    </location>
</feature>
<dbReference type="AlphaFoldDB" id="A0A1L8EIA1"/>
<feature type="transmembrane region" description="Helical" evidence="2">
    <location>
        <begin position="12"/>
        <end position="37"/>
    </location>
</feature>
<organism evidence="3">
    <name type="scientific">Haematobia irritans</name>
    <name type="common">Horn fly</name>
    <name type="synonym">Conops irritans</name>
    <dbReference type="NCBI Taxonomy" id="7368"/>
    <lineage>
        <taxon>Eukaryota</taxon>
        <taxon>Metazoa</taxon>
        <taxon>Ecdysozoa</taxon>
        <taxon>Arthropoda</taxon>
        <taxon>Hexapoda</taxon>
        <taxon>Insecta</taxon>
        <taxon>Pterygota</taxon>
        <taxon>Neoptera</taxon>
        <taxon>Endopterygota</taxon>
        <taxon>Diptera</taxon>
        <taxon>Brachycera</taxon>
        <taxon>Muscomorpha</taxon>
        <taxon>Muscoidea</taxon>
        <taxon>Muscidae</taxon>
        <taxon>Haematobia</taxon>
    </lineage>
</organism>
<feature type="region of interest" description="Disordered" evidence="1">
    <location>
        <begin position="235"/>
        <end position="444"/>
    </location>
</feature>
<feature type="compositionally biased region" description="Polar residues" evidence="1">
    <location>
        <begin position="296"/>
        <end position="344"/>
    </location>
</feature>
<feature type="transmembrane region" description="Helical" evidence="2">
    <location>
        <begin position="99"/>
        <end position="124"/>
    </location>
</feature>
<keyword evidence="2" id="KW-0812">Transmembrane</keyword>
<dbReference type="PROSITE" id="PS51257">
    <property type="entry name" value="PROKAR_LIPOPROTEIN"/>
    <property type="match status" value="1"/>
</dbReference>